<sequence>MYIHYNLYANYTWGMGGEIDLELNRRNMQKIISIIVIAVLLYWGLQNLSTVSSFFSRTFQILTPFLLGMCMAFVLNVPMRIIEKKLFSYNLKSKKNINDKIKRPISILLTIIFILAIIILVTGIVIPELIDTISTLSTNVSNSILKLQGLYNRLMLKLPEIIPINTINNINWDEINKTALDFLKIGTTNILGLTVSIASSIFSGILNFILGLVFAIYILIQKEKLSKQFKKIMYAYLPEGKVDRILYILRLSSKIFSNFISGQCLEAVILGAMFFISMTILGLPYALIIGVLISFTALIPLVGGFIGLFVGTFLILVSDPVKALWFIILFFILQQIEGNLIYPRVVGNSVGLPAIWVLAAITLLGSTFGIVGMLVSVPVFSVIYTLLREDVYPRLKAKKISPEKLK</sequence>
<dbReference type="EMBL" id="JPGY02000001">
    <property type="protein sequence ID" value="KRU13363.1"/>
    <property type="molecule type" value="Genomic_DNA"/>
</dbReference>
<feature type="transmembrane region" description="Helical" evidence="8">
    <location>
        <begin position="103"/>
        <end position="126"/>
    </location>
</feature>
<reference evidence="10 11" key="3">
    <citation type="journal article" name="Genome Announc.">
        <title>Improved Draft Genome Sequence of Clostridium pasteurianum Strain ATCC 6013 (DSM 525) Using a Hybrid Next-Generation Sequencing Approach.</title>
        <authorList>
            <person name="Pyne M.E."/>
            <person name="Utturkar S."/>
            <person name="Brown S.D."/>
            <person name="Moo-Young M."/>
            <person name="Chung D.A."/>
            <person name="Chou C.P."/>
        </authorList>
    </citation>
    <scope>NUCLEOTIDE SEQUENCE [LARGE SCALE GENOMIC DNA]</scope>
    <source>
        <strain evidence="10 11">ATCC 6013</strain>
    </source>
</reference>
<evidence type="ECO:0000256" key="2">
    <source>
        <dbReference type="ARBA" id="ARBA00009773"/>
    </source>
</evidence>
<comment type="similarity">
    <text evidence="2">Belongs to the autoinducer-2 exporter (AI-2E) (TC 2.A.86) family.</text>
</comment>
<dbReference type="KEGG" id="cpae:CPAST_c05370"/>
<evidence type="ECO:0000256" key="4">
    <source>
        <dbReference type="ARBA" id="ARBA00022475"/>
    </source>
</evidence>
<dbReference type="Proteomes" id="UP000028042">
    <property type="component" value="Unassembled WGS sequence"/>
</dbReference>
<evidence type="ECO:0000313" key="10">
    <source>
        <dbReference type="EMBL" id="KRU13363.1"/>
    </source>
</evidence>
<feature type="transmembrane region" description="Helical" evidence="8">
    <location>
        <begin position="61"/>
        <end position="82"/>
    </location>
</feature>
<dbReference type="EMBL" id="CP009268">
    <property type="protein sequence ID" value="AJA50625.1"/>
    <property type="molecule type" value="Genomic_DNA"/>
</dbReference>
<dbReference type="InterPro" id="IPR002549">
    <property type="entry name" value="AI-2E-like"/>
</dbReference>
<keyword evidence="4" id="KW-1003">Cell membrane</keyword>
<keyword evidence="6 8" id="KW-1133">Transmembrane helix</keyword>
<dbReference type="PATRIC" id="fig|1262449.7.peg.528"/>
<evidence type="ECO:0000256" key="7">
    <source>
        <dbReference type="ARBA" id="ARBA00023136"/>
    </source>
</evidence>
<keyword evidence="5 8" id="KW-0812">Transmembrane</keyword>
<dbReference type="RefSeq" id="WP_236900372.1">
    <property type="nucleotide sequence ID" value="NZ_CP013018.1"/>
</dbReference>
<dbReference type="GeneID" id="93072764"/>
<evidence type="ECO:0000256" key="1">
    <source>
        <dbReference type="ARBA" id="ARBA00004651"/>
    </source>
</evidence>
<comment type="subcellular location">
    <subcellularLocation>
        <location evidence="1">Cell membrane</location>
        <topology evidence="1">Multi-pass membrane protein</topology>
    </subcellularLocation>
</comment>
<protein>
    <submittedName>
        <fullName evidence="9">Putative permease</fullName>
    </submittedName>
</protein>
<feature type="transmembrane region" description="Helical" evidence="8">
    <location>
        <begin position="259"/>
        <end position="281"/>
    </location>
</feature>
<name>A0A0H3J1Q8_CLOPA</name>
<evidence type="ECO:0000256" key="5">
    <source>
        <dbReference type="ARBA" id="ARBA00022692"/>
    </source>
</evidence>
<dbReference type="Pfam" id="PF01594">
    <property type="entry name" value="AI-2E_transport"/>
    <property type="match status" value="1"/>
</dbReference>
<feature type="transmembrane region" description="Helical" evidence="8">
    <location>
        <begin position="31"/>
        <end position="49"/>
    </location>
</feature>
<proteinExistence type="inferred from homology"/>
<evidence type="ECO:0000256" key="3">
    <source>
        <dbReference type="ARBA" id="ARBA00022448"/>
    </source>
</evidence>
<evidence type="ECO:0000313" key="12">
    <source>
        <dbReference type="Proteomes" id="UP000030905"/>
    </source>
</evidence>
<dbReference type="GO" id="GO:0055085">
    <property type="term" value="P:transmembrane transport"/>
    <property type="evidence" value="ECO:0007669"/>
    <property type="project" value="TreeGrafter"/>
</dbReference>
<feature type="transmembrane region" description="Helical" evidence="8">
    <location>
        <begin position="287"/>
        <end position="316"/>
    </location>
</feature>
<keyword evidence="3" id="KW-0813">Transport</keyword>
<feature type="transmembrane region" description="Helical" evidence="8">
    <location>
        <begin position="354"/>
        <end position="387"/>
    </location>
</feature>
<organism evidence="9 12">
    <name type="scientific">Clostridium pasteurianum DSM 525 = ATCC 6013</name>
    <dbReference type="NCBI Taxonomy" id="1262449"/>
    <lineage>
        <taxon>Bacteria</taxon>
        <taxon>Bacillati</taxon>
        <taxon>Bacillota</taxon>
        <taxon>Clostridia</taxon>
        <taxon>Eubacteriales</taxon>
        <taxon>Clostridiaceae</taxon>
        <taxon>Clostridium</taxon>
    </lineage>
</organism>
<dbReference type="PANTHER" id="PTHR21716:SF53">
    <property type="entry name" value="PERMEASE PERM-RELATED"/>
    <property type="match status" value="1"/>
</dbReference>
<dbReference type="PANTHER" id="PTHR21716">
    <property type="entry name" value="TRANSMEMBRANE PROTEIN"/>
    <property type="match status" value="1"/>
</dbReference>
<dbReference type="GO" id="GO:0005886">
    <property type="term" value="C:plasma membrane"/>
    <property type="evidence" value="ECO:0007669"/>
    <property type="project" value="UniProtKB-SubCell"/>
</dbReference>
<dbReference type="KEGG" id="cpat:CLPA_c05370"/>
<reference evidence="9 12" key="1">
    <citation type="journal article" date="2015" name="Genome Announc.">
        <title>Complete Genome Sequence of the Nitrogen-Fixing and Solvent-Producing Clostridium pasteurianum DSM 525.</title>
        <authorList>
            <person name="Poehlein A."/>
            <person name="Grosse-Honebrink A."/>
            <person name="Zhang Y."/>
            <person name="Minton N.P."/>
            <person name="Daniel R."/>
        </authorList>
    </citation>
    <scope>NUCLEOTIDE SEQUENCE [LARGE SCALE GENOMIC DNA]</scope>
    <source>
        <strain evidence="9">DSM 525</strain>
        <strain evidence="12">DSM 525 / ATCC 6013</strain>
    </source>
</reference>
<evidence type="ECO:0000256" key="8">
    <source>
        <dbReference type="SAM" id="Phobius"/>
    </source>
</evidence>
<evidence type="ECO:0000256" key="6">
    <source>
        <dbReference type="ARBA" id="ARBA00022989"/>
    </source>
</evidence>
<feature type="transmembrane region" description="Helical" evidence="8">
    <location>
        <begin position="190"/>
        <end position="220"/>
    </location>
</feature>
<evidence type="ECO:0000313" key="11">
    <source>
        <dbReference type="Proteomes" id="UP000028042"/>
    </source>
</evidence>
<dbReference type="AlphaFoldDB" id="A0A0H3J1Q8"/>
<dbReference type="eggNOG" id="COG0628">
    <property type="taxonomic scope" value="Bacteria"/>
</dbReference>
<evidence type="ECO:0000313" key="9">
    <source>
        <dbReference type="EMBL" id="AJA50625.1"/>
    </source>
</evidence>
<dbReference type="Proteomes" id="UP000030905">
    <property type="component" value="Chromosome"/>
</dbReference>
<accession>A0A0H3J1Q8</accession>
<keyword evidence="7 8" id="KW-0472">Membrane</keyword>
<feature type="transmembrane region" description="Helical" evidence="8">
    <location>
        <begin position="323"/>
        <end position="342"/>
    </location>
</feature>
<keyword evidence="12" id="KW-1185">Reference proteome</keyword>
<reference evidence="10" key="2">
    <citation type="submission" date="2015-10" db="EMBL/GenBank/DDBJ databases">
        <title>Improved Draft Genome Sequence of Clostridium pasteurianum Strain ATCC 6013 (DSM 525) Using a Hybrid Next-Generation Sequencing Approach.</title>
        <authorList>
            <person name="Pyne M.E."/>
            <person name="Utturkar S.M."/>
            <person name="Brown S.D."/>
            <person name="Moo-Young M."/>
            <person name="Chung D.A."/>
            <person name="Chou P.C."/>
        </authorList>
    </citation>
    <scope>NUCLEOTIDE SEQUENCE</scope>
    <source>
        <strain evidence="10">ATCC 6013</strain>
    </source>
</reference>
<gene>
    <name evidence="9" type="ORF">CLPA_c05370</name>
    <name evidence="10" type="ORF">CP6013_02611</name>
</gene>